<name>A0A3R7KIS7_9TRYP</name>
<feature type="compositionally biased region" description="Basic residues" evidence="1">
    <location>
        <begin position="88"/>
        <end position="104"/>
    </location>
</feature>
<keyword evidence="3" id="KW-1185">Reference proteome</keyword>
<dbReference type="Proteomes" id="UP000284403">
    <property type="component" value="Unassembled WGS sequence"/>
</dbReference>
<dbReference type="AlphaFoldDB" id="A0A3R7KIS7"/>
<protein>
    <submittedName>
        <fullName evidence="2">Uncharacterized protein</fullName>
    </submittedName>
</protein>
<evidence type="ECO:0000313" key="3">
    <source>
        <dbReference type="Proteomes" id="UP000284403"/>
    </source>
</evidence>
<proteinExistence type="predicted"/>
<reference evidence="2 3" key="1">
    <citation type="journal article" date="2018" name="BMC Genomics">
        <title>Genomic comparison of Trypanosoma conorhini and Trypanosoma rangeli to Trypanosoma cruzi strains of high and low virulence.</title>
        <authorList>
            <person name="Bradwell K.R."/>
            <person name="Koparde V.N."/>
            <person name="Matveyev A.V."/>
            <person name="Serrano M.G."/>
            <person name="Alves J.M."/>
            <person name="Parikh H."/>
            <person name="Huang B."/>
            <person name="Lee V."/>
            <person name="Espinosa-Alvarez O."/>
            <person name="Ortiz P.A."/>
            <person name="Costa-Martins A.G."/>
            <person name="Teixeira M.M."/>
            <person name="Buck G.A."/>
        </authorList>
    </citation>
    <scope>NUCLEOTIDE SEQUENCE [LARGE SCALE GENOMIC DNA]</scope>
    <source>
        <strain evidence="2 3">025E</strain>
    </source>
</reference>
<feature type="compositionally biased region" description="Basic residues" evidence="1">
    <location>
        <begin position="33"/>
        <end position="49"/>
    </location>
</feature>
<evidence type="ECO:0000256" key="1">
    <source>
        <dbReference type="SAM" id="MobiDB-lite"/>
    </source>
</evidence>
<dbReference type="EMBL" id="MKKU01001466">
    <property type="protein sequence ID" value="RNE95293.1"/>
    <property type="molecule type" value="Genomic_DNA"/>
</dbReference>
<comment type="caution">
    <text evidence="2">The sequence shown here is derived from an EMBL/GenBank/DDBJ whole genome shotgun (WGS) entry which is preliminary data.</text>
</comment>
<evidence type="ECO:0000313" key="2">
    <source>
        <dbReference type="EMBL" id="RNE95293.1"/>
    </source>
</evidence>
<feature type="region of interest" description="Disordered" evidence="1">
    <location>
        <begin position="1"/>
        <end position="126"/>
    </location>
</feature>
<organism evidence="2 3">
    <name type="scientific">Trypanosoma conorhini</name>
    <dbReference type="NCBI Taxonomy" id="83891"/>
    <lineage>
        <taxon>Eukaryota</taxon>
        <taxon>Discoba</taxon>
        <taxon>Euglenozoa</taxon>
        <taxon>Kinetoplastea</taxon>
        <taxon>Metakinetoplastina</taxon>
        <taxon>Trypanosomatida</taxon>
        <taxon>Trypanosomatidae</taxon>
        <taxon>Trypanosoma</taxon>
    </lineage>
</organism>
<accession>A0A3R7KIS7</accession>
<dbReference type="RefSeq" id="XP_029223013.1">
    <property type="nucleotide sequence ID" value="XM_029376870.1"/>
</dbReference>
<sequence length="126" mass="14830">MQRPIHWARQAIVSSQPPVKPRPKCNLAQQEQRHHHNNSHLRRNPSKKAVRQEPVRGMEPPLLLGSSRAPRRAPPEVGNHRREALGKLQRHRLTLRLRQHRRQGRGQQMERRRRPPEVRVLGATRT</sequence>
<gene>
    <name evidence="2" type="ORF">Tco025E_10079</name>
</gene>
<dbReference type="GeneID" id="40323690"/>